<dbReference type="GO" id="GO:0004180">
    <property type="term" value="F:carboxypeptidase activity"/>
    <property type="evidence" value="ECO:0007669"/>
    <property type="project" value="UniProtKB-KW"/>
</dbReference>
<dbReference type="EMBL" id="JAPOHD010000031">
    <property type="protein sequence ID" value="MCY1722177.1"/>
    <property type="molecule type" value="Genomic_DNA"/>
</dbReference>
<reference evidence="1" key="1">
    <citation type="submission" date="2022-11" db="EMBL/GenBank/DDBJ databases">
        <title>Marilongibacter aestuarii gen. nov., sp. nov., isolated from tidal flat sediment.</title>
        <authorList>
            <person name="Jiayan W."/>
        </authorList>
    </citation>
    <scope>NUCLEOTIDE SEQUENCE</scope>
    <source>
        <strain evidence="1">Z1-6</strain>
    </source>
</reference>
<gene>
    <name evidence="1" type="ORF">OU798_17620</name>
</gene>
<dbReference type="InterPro" id="IPR043741">
    <property type="entry name" value="DUF5686"/>
</dbReference>
<sequence length="890" mass="103260">MFTKANIHTGNTVLYKFLLLLSFALTSFISEAQTISGIITDEQNQPIPYATIFISEVKEGTTSNVDGLFEFVLPKGNYNLTIRSMGYYQQIKTISLQTDSLYLPITLKTQSFEIKEVKVFPGKEDPAYFIMRKAMAEAPFYRKKIKHYSADLYIKSNFSFSNIPNVYKNKITMDDGKKLKDYFKENVTYVIESHNKINYDYPNNYDQQVISKKTSLVGFDEPPVMGLITTSIYEERPFQTISPLSSMALKHYNFQYEGYITVDGSDVFKIRVIPKRNSDELVDGYIYIVNKLWCVYNMDFKSSFEFFNLRVKQQFQHMGAGNWLPVTYNISGNVSMLGLRGTFYYGASVKYHSIEDNYFNDAQQERVLDSVVKAPQKVRQKSEKEVELTREVELINAKKDLSNRDIKKVSRLNRKIVKEQYQDSTIIEQGFDTYNIKDEKDSLVTNIEWDTIRLIPLTPAEIRSYEMADSIVRLETASKDDLSDEEKVIRKKANWNKFGFGVSDFCKDSLIRLGYDGLLTVENFDFNSVDGYKYKQTLRFRYTLDKNKYISATSKIGYAFNRKAIFGEINSHFNNVLGEGNRLSINAGKMSTDFKGYKNGISPLVNAVSSWFFAENYMKLYESTFLHINASQRFKKDFTILADVEYDHFYPLENNISYPLSNSKEYSPNIPKGYAADHPALLEQKSFTYQVGLNYRKRLRKPWLATSPFLFMSDFYTFNLSYKQGVSDIFNSEADFSRIDFYWRQQANLSPSAGIDWYLNAGYYFNADQLHFSQYKHLNTSEILVETKSFTNTFQLLNDYQFSTKKSYLTVGADYRTEYLLLRYFSFINKKTWSESFHFNYLTTPALENYWEAGYSLNSLFFVGNIGVFAGFKGSNFESVSVKATISVFE</sequence>
<protein>
    <submittedName>
        <fullName evidence="1">DUF5686 and carboxypeptidase regulatory-like domain-containing protein</fullName>
    </submittedName>
</protein>
<organism evidence="1 2">
    <name type="scientific">Draconibacterium aestuarii</name>
    <dbReference type="NCBI Taxonomy" id="2998507"/>
    <lineage>
        <taxon>Bacteria</taxon>
        <taxon>Pseudomonadati</taxon>
        <taxon>Bacteroidota</taxon>
        <taxon>Bacteroidia</taxon>
        <taxon>Marinilabiliales</taxon>
        <taxon>Prolixibacteraceae</taxon>
        <taxon>Draconibacterium</taxon>
    </lineage>
</organism>
<dbReference type="SUPFAM" id="SSF49464">
    <property type="entry name" value="Carboxypeptidase regulatory domain-like"/>
    <property type="match status" value="1"/>
</dbReference>
<dbReference type="Pfam" id="PF13715">
    <property type="entry name" value="CarbopepD_reg_2"/>
    <property type="match status" value="1"/>
</dbReference>
<dbReference type="InterPro" id="IPR008969">
    <property type="entry name" value="CarboxyPept-like_regulatory"/>
</dbReference>
<accession>A0A9X3F9I9</accession>
<comment type="caution">
    <text evidence="1">The sequence shown here is derived from an EMBL/GenBank/DDBJ whole genome shotgun (WGS) entry which is preliminary data.</text>
</comment>
<evidence type="ECO:0000313" key="2">
    <source>
        <dbReference type="Proteomes" id="UP001145087"/>
    </source>
</evidence>
<name>A0A9X3F9I9_9BACT</name>
<dbReference type="AlphaFoldDB" id="A0A9X3F9I9"/>
<evidence type="ECO:0000313" key="1">
    <source>
        <dbReference type="EMBL" id="MCY1722177.1"/>
    </source>
</evidence>
<keyword evidence="1" id="KW-0645">Protease</keyword>
<keyword evidence="2" id="KW-1185">Reference proteome</keyword>
<keyword evidence="1" id="KW-0121">Carboxypeptidase</keyword>
<proteinExistence type="predicted"/>
<dbReference type="Gene3D" id="2.60.40.1120">
    <property type="entry name" value="Carboxypeptidase-like, regulatory domain"/>
    <property type="match status" value="1"/>
</dbReference>
<keyword evidence="1" id="KW-0378">Hydrolase</keyword>
<dbReference type="Pfam" id="PF18939">
    <property type="entry name" value="DUF5686"/>
    <property type="match status" value="1"/>
</dbReference>
<dbReference type="Proteomes" id="UP001145087">
    <property type="component" value="Unassembled WGS sequence"/>
</dbReference>
<dbReference type="RefSeq" id="WP_343334503.1">
    <property type="nucleotide sequence ID" value="NZ_JAPOHD010000031.1"/>
</dbReference>